<dbReference type="WBParaSite" id="ASIM_0001786501-mRNA-1">
    <property type="protein sequence ID" value="ASIM_0001786501-mRNA-1"/>
    <property type="gene ID" value="ASIM_0001786501"/>
</dbReference>
<dbReference type="PANTHER" id="PTHR42760">
    <property type="entry name" value="SHORT-CHAIN DEHYDROGENASES/REDUCTASES FAMILY MEMBER"/>
    <property type="match status" value="1"/>
</dbReference>
<name>A0A0M3KA69_ANISI</name>
<comment type="similarity">
    <text evidence="2">Belongs to the short-chain dehydrogenases/reductases (SDR) family.</text>
</comment>
<evidence type="ECO:0000256" key="2">
    <source>
        <dbReference type="ARBA" id="ARBA00006484"/>
    </source>
</evidence>
<dbReference type="PRINTS" id="PR00081">
    <property type="entry name" value="GDHRDH"/>
</dbReference>
<evidence type="ECO:0000313" key="4">
    <source>
        <dbReference type="WBParaSite" id="ASIM_0001786501-mRNA-1"/>
    </source>
</evidence>
<protein>
    <submittedName>
        <fullName evidence="4">Estradiol 17-beta-dehydrogenase 8 (inferred by orthology to a human protein)</fullName>
    </submittedName>
</protein>
<keyword evidence="3" id="KW-0560">Oxidoreductase</keyword>
<evidence type="ECO:0000256" key="1">
    <source>
        <dbReference type="ARBA" id="ARBA00005194"/>
    </source>
</evidence>
<dbReference type="Gene3D" id="3.40.50.720">
    <property type="entry name" value="NAD(P)-binding Rossmann-like Domain"/>
    <property type="match status" value="1"/>
</dbReference>
<reference evidence="4" key="1">
    <citation type="submission" date="2017-02" db="UniProtKB">
        <authorList>
            <consortium name="WormBaseParasite"/>
        </authorList>
    </citation>
    <scope>IDENTIFICATION</scope>
</reference>
<dbReference type="AlphaFoldDB" id="A0A0M3KA69"/>
<proteinExistence type="inferred from homology"/>
<dbReference type="InterPro" id="IPR020904">
    <property type="entry name" value="Sc_DH/Rdtase_CS"/>
</dbReference>
<dbReference type="PANTHER" id="PTHR42760:SF83">
    <property type="entry name" value="(3R)-3-HYDROXYACYL-COA DEHYDROGENASE"/>
    <property type="match status" value="1"/>
</dbReference>
<dbReference type="GO" id="GO:0016616">
    <property type="term" value="F:oxidoreductase activity, acting on the CH-OH group of donors, NAD or NADP as acceptor"/>
    <property type="evidence" value="ECO:0007669"/>
    <property type="project" value="TreeGrafter"/>
</dbReference>
<accession>A0A0M3KA69</accession>
<dbReference type="PROSITE" id="PS00061">
    <property type="entry name" value="ADH_SHORT"/>
    <property type="match status" value="1"/>
</dbReference>
<dbReference type="InterPro" id="IPR036291">
    <property type="entry name" value="NAD(P)-bd_dom_sf"/>
</dbReference>
<dbReference type="GO" id="GO:0006633">
    <property type="term" value="P:fatty acid biosynthetic process"/>
    <property type="evidence" value="ECO:0007669"/>
    <property type="project" value="TreeGrafter"/>
</dbReference>
<dbReference type="FunFam" id="3.40.50.720:FF:000173">
    <property type="entry name" value="3-oxoacyl-[acyl-carrier protein] reductase"/>
    <property type="match status" value="1"/>
</dbReference>
<dbReference type="PRINTS" id="PR00080">
    <property type="entry name" value="SDRFAMILY"/>
</dbReference>
<dbReference type="Pfam" id="PF13561">
    <property type="entry name" value="adh_short_C2"/>
    <property type="match status" value="1"/>
</dbReference>
<evidence type="ECO:0000256" key="3">
    <source>
        <dbReference type="ARBA" id="ARBA00023002"/>
    </source>
</evidence>
<dbReference type="GO" id="GO:0048038">
    <property type="term" value="F:quinone binding"/>
    <property type="evidence" value="ECO:0007669"/>
    <property type="project" value="TreeGrafter"/>
</dbReference>
<dbReference type="SUPFAM" id="SSF51735">
    <property type="entry name" value="NAD(P)-binding Rossmann-fold domains"/>
    <property type="match status" value="1"/>
</dbReference>
<comment type="pathway">
    <text evidence="1">Lipid metabolism; fatty acid biosynthesis.</text>
</comment>
<sequence length="218" mass="23167">LIVVDKFPKKAEEVCKSLPAHDGAKHMAFGCDVASGKEVKLLADFAMKQYNSVPDIVVNCAGIIRDAPLLDMTEQQFDEVVAVNLKGVYLVTQAFARLAFQRKIAQSIINISSILGKMGAAERANYASTKSAVIGFTKSAASAWARDGIRVNAVLPGYVGTPLTDAIEAKLLKAACDRIPMGRMGLPEEIANAVVFLASDWSTYVTGTAVEVTGGLGM</sequence>
<organism evidence="4">
    <name type="scientific">Anisakis simplex</name>
    <name type="common">Herring worm</name>
    <dbReference type="NCBI Taxonomy" id="6269"/>
    <lineage>
        <taxon>Eukaryota</taxon>
        <taxon>Metazoa</taxon>
        <taxon>Ecdysozoa</taxon>
        <taxon>Nematoda</taxon>
        <taxon>Chromadorea</taxon>
        <taxon>Rhabditida</taxon>
        <taxon>Spirurina</taxon>
        <taxon>Ascaridomorpha</taxon>
        <taxon>Ascaridoidea</taxon>
        <taxon>Anisakidae</taxon>
        <taxon>Anisakis</taxon>
        <taxon>Anisakis simplex complex</taxon>
    </lineage>
</organism>
<dbReference type="InterPro" id="IPR002347">
    <property type="entry name" value="SDR_fam"/>
</dbReference>